<proteinExistence type="inferred from homology"/>
<dbReference type="Proteomes" id="UP000325255">
    <property type="component" value="Unassembled WGS sequence"/>
</dbReference>
<dbReference type="OrthoDB" id="7309325at2"/>
<dbReference type="InterPro" id="IPR010327">
    <property type="entry name" value="FldB/FldC_alpha/beta"/>
</dbReference>
<dbReference type="PANTHER" id="PTHR30548:SF1">
    <property type="entry name" value="DEHYDRATASE SUBUNIT MJ0007-RELATED"/>
    <property type="match status" value="1"/>
</dbReference>
<organism evidence="2 3">
    <name type="scientific">Rhodovastum atsumiense</name>
    <dbReference type="NCBI Taxonomy" id="504468"/>
    <lineage>
        <taxon>Bacteria</taxon>
        <taxon>Pseudomonadati</taxon>
        <taxon>Pseudomonadota</taxon>
        <taxon>Alphaproteobacteria</taxon>
        <taxon>Acetobacterales</taxon>
        <taxon>Acetobacteraceae</taxon>
        <taxon>Rhodovastum</taxon>
    </lineage>
</organism>
<evidence type="ECO:0000256" key="1">
    <source>
        <dbReference type="ARBA" id="ARBA00005806"/>
    </source>
</evidence>
<dbReference type="Pfam" id="PF06050">
    <property type="entry name" value="HGD-D"/>
    <property type="match status" value="1"/>
</dbReference>
<dbReference type="RefSeq" id="WP_150040999.1">
    <property type="nucleotide sequence ID" value="NZ_OW485601.1"/>
</dbReference>
<evidence type="ECO:0000313" key="2">
    <source>
        <dbReference type="EMBL" id="KAA5611989.1"/>
    </source>
</evidence>
<dbReference type="EMBL" id="VWPK01000016">
    <property type="protein sequence ID" value="KAA5611989.1"/>
    <property type="molecule type" value="Genomic_DNA"/>
</dbReference>
<comment type="similarity">
    <text evidence="1">Belongs to the FldB/FldC dehydratase alpha/beta subunit family.</text>
</comment>
<name>A0A5M6IVN5_9PROT</name>
<comment type="caution">
    <text evidence="2">The sequence shown here is derived from an EMBL/GenBank/DDBJ whole genome shotgun (WGS) entry which is preliminary data.</text>
</comment>
<dbReference type="PANTHER" id="PTHR30548">
    <property type="entry name" value="2-HYDROXYGLUTARYL-COA DEHYDRATASE, D-COMPONENT-RELATED"/>
    <property type="match status" value="1"/>
</dbReference>
<evidence type="ECO:0000313" key="3">
    <source>
        <dbReference type="Proteomes" id="UP000325255"/>
    </source>
</evidence>
<dbReference type="Gene3D" id="3.40.50.11890">
    <property type="match status" value="1"/>
</dbReference>
<dbReference type="AlphaFoldDB" id="A0A5M6IVN5"/>
<protein>
    <submittedName>
        <fullName evidence="2">2-hydroxyacyl-CoA dehydratase</fullName>
    </submittedName>
</protein>
<keyword evidence="3" id="KW-1185">Reference proteome</keyword>
<gene>
    <name evidence="2" type="ORF">F1189_12075</name>
</gene>
<sequence length="399" mass="44975">MATPRTAEPSLSPDLLPIHALIEAEQSAFIDKQDDTKRAGYFCAYTPPELLNAAGLRHARLFKAGDPDIVAQGERYTQSVFCDFSKSCIGGFDQKNGDPFYRAVDKLYNFHTCASMKRASELIERWVPTTLLNLPRLRDQAESRGFFRDEIVHFRNDVAELAGRSITEDDIRAQIVLFNKARQLIRKFSELRKQPIPPLSGKDFLELVRGYYYLPPEKLLPVYEKLYRKLSRAKRKGAPPVRLMISGSIVADGDRRLVELIEDEIGARVVVEDHCTGLRPFTHTLREDGDPFQALADGYLDQAPCARMKPLDDSVEFSGKLAQEYAADGVVFVYLKFCACYGVTKLEFLSHFQKLGIPVLEISSDYSQSDHGQLKTRLEAFVEILNDRRAEAVAASAAE</sequence>
<dbReference type="Gene3D" id="1.20.1270.370">
    <property type="match status" value="1"/>
</dbReference>
<dbReference type="Gene3D" id="3.40.50.11900">
    <property type="match status" value="1"/>
</dbReference>
<accession>A0A5M6IVN5</accession>
<reference evidence="2 3" key="1">
    <citation type="submission" date="2019-09" db="EMBL/GenBank/DDBJ databases">
        <title>Genome sequence of Rhodovastum atsumiense, a diverse member of the Acetobacteraceae family of non-sulfur purple photosynthetic bacteria.</title>
        <authorList>
            <person name="Meyer T."/>
            <person name="Kyndt J."/>
        </authorList>
    </citation>
    <scope>NUCLEOTIDE SEQUENCE [LARGE SCALE GENOMIC DNA]</scope>
    <source>
        <strain evidence="2 3">DSM 21279</strain>
    </source>
</reference>